<dbReference type="GO" id="GO:0036503">
    <property type="term" value="P:ERAD pathway"/>
    <property type="evidence" value="ECO:0007669"/>
    <property type="project" value="TreeGrafter"/>
</dbReference>
<feature type="compositionally biased region" description="Basic and acidic residues" evidence="2">
    <location>
        <begin position="83"/>
        <end position="129"/>
    </location>
</feature>
<dbReference type="Gene3D" id="1.25.40.10">
    <property type="entry name" value="Tetratricopeptide repeat domain"/>
    <property type="match status" value="2"/>
</dbReference>
<proteinExistence type="inferred from homology"/>
<feature type="transmembrane region" description="Helical" evidence="3">
    <location>
        <begin position="1258"/>
        <end position="1278"/>
    </location>
</feature>
<reference evidence="4 5" key="1">
    <citation type="submission" date="2014-02" db="EMBL/GenBank/DDBJ databases">
        <authorList>
            <person name="Sibley D."/>
            <person name="Venepally P."/>
            <person name="Karamycheva S."/>
            <person name="Hadjithomas M."/>
            <person name="Khan A."/>
            <person name="Brunk B."/>
            <person name="Roos D."/>
            <person name="Caler E."/>
            <person name="Lorenzi H."/>
        </authorList>
    </citation>
    <scope>NUCLEOTIDE SEQUENCE [LARGE SCALE GENOMIC DNA]</scope>
    <source>
        <strain evidence="4 5">GAB2-2007-GAL-DOM2</strain>
    </source>
</reference>
<feature type="region of interest" description="Disordered" evidence="2">
    <location>
        <begin position="670"/>
        <end position="689"/>
    </location>
</feature>
<evidence type="ECO:0000256" key="3">
    <source>
        <dbReference type="SAM" id="Phobius"/>
    </source>
</evidence>
<dbReference type="PANTHER" id="PTHR11102:SF147">
    <property type="entry name" value="SEL1L ADAPTOR SUBUNIT OF ERAD E3 UBIQUITIN LIGASE"/>
    <property type="match status" value="1"/>
</dbReference>
<feature type="region of interest" description="Disordered" evidence="2">
    <location>
        <begin position="511"/>
        <end position="539"/>
    </location>
</feature>
<protein>
    <submittedName>
        <fullName evidence="4">Sel1 repeat-containing protein</fullName>
    </submittedName>
</protein>
<gene>
    <name evidence="4" type="ORF">TGDOM2_254490</name>
</gene>
<feature type="region of interest" description="Disordered" evidence="2">
    <location>
        <begin position="1"/>
        <end position="129"/>
    </location>
</feature>
<feature type="compositionally biased region" description="Basic and acidic residues" evidence="2">
    <location>
        <begin position="402"/>
        <end position="420"/>
    </location>
</feature>
<dbReference type="AlphaFoldDB" id="A0A086JTH4"/>
<dbReference type="Pfam" id="PF08238">
    <property type="entry name" value="Sel1"/>
    <property type="match status" value="8"/>
</dbReference>
<feature type="region of interest" description="Disordered" evidence="2">
    <location>
        <begin position="640"/>
        <end position="664"/>
    </location>
</feature>
<dbReference type="GO" id="GO:0005789">
    <property type="term" value="C:endoplasmic reticulum membrane"/>
    <property type="evidence" value="ECO:0007669"/>
    <property type="project" value="TreeGrafter"/>
</dbReference>
<comment type="similarity">
    <text evidence="1">Belongs to the sel-1 family.</text>
</comment>
<dbReference type="OrthoDB" id="27934at2759"/>
<name>A0A086JTH4_TOXGO</name>
<feature type="compositionally biased region" description="Acidic residues" evidence="2">
    <location>
        <begin position="382"/>
        <end position="396"/>
    </location>
</feature>
<dbReference type="InterPro" id="IPR011990">
    <property type="entry name" value="TPR-like_helical_dom_sf"/>
</dbReference>
<dbReference type="InterPro" id="IPR006597">
    <property type="entry name" value="Sel1-like"/>
</dbReference>
<feature type="compositionally biased region" description="Low complexity" evidence="2">
    <location>
        <begin position="513"/>
        <end position="539"/>
    </location>
</feature>
<feature type="non-terminal residue" evidence="4">
    <location>
        <position position="1279"/>
    </location>
</feature>
<dbReference type="EMBL" id="AHZU02001169">
    <property type="protein sequence ID" value="KFG35442.1"/>
    <property type="molecule type" value="Genomic_DNA"/>
</dbReference>
<sequence>MQRRTSCTVAGFPHLRPETSFMEAARRCPAHAEKRGDRPRVSRPSPLHVVSAPGDISQVQAPPRPAEEREGMQPLGEEQNAADGRRRGSERSDRREESERMQDDPRGEKDQVSARIEGETHSDLVPREKILSNFAPSGVASVTVSTRAAAGLSKTSCPNQSSPCCSSSTLSAASNPCGASSLPSSFSSSPSSSLSSSNSSSSPSSSSSRSCLTTLSSVSYVRYTDCHRHPGRGSVSSAASSVLCSVSRPFLSSVRSRPYVHDCEEAQSPHTSPSLSSFSLLSTSPKQMSLFSLRASLLAVLLILVSSSAFPPSSSSSSPASPFPSLGAFPVERQTRSLRFFSRSLTSSFLLFAGAEEVVLGREASLGDDSDEDLFEELLGVDEEPASTEEGDDEFSEVARSPAKEDEPRPREQSETNETRYRDPFVFAMDTLELEGRSKHVYDLLSQCSFRDVRCQYELGVFYFLGVPPLPGRNLTATLVLWHVAALGGSADAQYGLALLHSNLRDLPPLPSFPSASSSSSSASSTSAEAKQEATQQAASSSILPAVRVNRDWTLGLEGDASGLDFSAIRLYSENLVRQHEAAEARQASLWRLPLRAFERSLSLLLTAWQGLLGLAPRGLSDAELKSIFSVSLPQGEKTDSSAMHLARPQPSAPSASADAEKDSVRFDEAGEAGRQAAKNAEGEGAETDELPVRSLPNFAANPGLPLAFLYAASTSGHPGASMALAARMRFSAATVPLRQSQACTGAANFYLPYAKRVAMSYGAGIPQAPELLRFHSAPMSVNSHQSGAEEGLFRLLPSSLSAGSVDRGEGQAGARPERLTSPLARLQHYSPDLELFFELAHHGNSAMQLALGKRLLFGVDGVEQDVERAREFLSEAASAGRSEARALLGYLDALGVGREANVTAAAISFLEAAAEDANPIALNGLAYLHFFGSDVVDRSELTAFHLFNISASHALPDAEANLAAMHLTGHGPPQSFVKAMQAYTRALQGGSTGAAYALGLMHLNGLGAVRDCSVAASLLKRVCEKGGFVTKHLQKAYMHYEQGRFDEAAFHLLLLAEAGHEVSQTNLAFMFDSGLTDLFFDGSLARKRLHAQRFYQLAAHQGSPLAELRLGDYAYAGYGVRKEIRARHPSRPLLDDEGNDMSEWISETYEAYTPAVPNPRLAVGHYLRVAEMSTDEAWLAPYVAKASFNLGFMRLTGIGLPQDFGVAKSHFERSLEADATAPKAPVYLALGLLMLLRFRQEVDMKKVVEELLEDPRVVLLLLMFVIAICLLVLRLLAK</sequence>
<dbReference type="InterPro" id="IPR050767">
    <property type="entry name" value="Sel1_AlgK"/>
</dbReference>
<feature type="region of interest" description="Disordered" evidence="2">
    <location>
        <begin position="382"/>
        <end position="420"/>
    </location>
</feature>
<keyword evidence="3" id="KW-0472">Membrane</keyword>
<keyword evidence="3" id="KW-1133">Transmembrane helix</keyword>
<evidence type="ECO:0000256" key="2">
    <source>
        <dbReference type="SAM" id="MobiDB-lite"/>
    </source>
</evidence>
<keyword evidence="3" id="KW-0812">Transmembrane</keyword>
<evidence type="ECO:0000313" key="5">
    <source>
        <dbReference type="Proteomes" id="UP000028837"/>
    </source>
</evidence>
<dbReference type="PANTHER" id="PTHR11102">
    <property type="entry name" value="SEL-1-LIKE PROTEIN"/>
    <property type="match status" value="1"/>
</dbReference>
<comment type="caution">
    <text evidence="4">The sequence shown here is derived from an EMBL/GenBank/DDBJ whole genome shotgun (WGS) entry which is preliminary data.</text>
</comment>
<accession>A0A086JTH4</accession>
<feature type="compositionally biased region" description="Low complexity" evidence="2">
    <location>
        <begin position="647"/>
        <end position="658"/>
    </location>
</feature>
<dbReference type="SUPFAM" id="SSF81901">
    <property type="entry name" value="HCP-like"/>
    <property type="match status" value="3"/>
</dbReference>
<evidence type="ECO:0000313" key="4">
    <source>
        <dbReference type="EMBL" id="KFG35442.1"/>
    </source>
</evidence>
<dbReference type="Proteomes" id="UP000028837">
    <property type="component" value="Unassembled WGS sequence"/>
</dbReference>
<dbReference type="VEuPathDB" id="ToxoDB:TGDOM2_254490"/>
<feature type="region of interest" description="Disordered" evidence="2">
    <location>
        <begin position="188"/>
        <end position="210"/>
    </location>
</feature>
<evidence type="ECO:0000256" key="1">
    <source>
        <dbReference type="ARBA" id="ARBA00038101"/>
    </source>
</evidence>
<feature type="compositionally biased region" description="Basic and acidic residues" evidence="2">
    <location>
        <begin position="24"/>
        <end position="40"/>
    </location>
</feature>
<organism evidence="4 5">
    <name type="scientific">Toxoplasma gondii GAB2-2007-GAL-DOM2</name>
    <dbReference type="NCBI Taxonomy" id="1130820"/>
    <lineage>
        <taxon>Eukaryota</taxon>
        <taxon>Sar</taxon>
        <taxon>Alveolata</taxon>
        <taxon>Apicomplexa</taxon>
        <taxon>Conoidasida</taxon>
        <taxon>Coccidia</taxon>
        <taxon>Eucoccidiorida</taxon>
        <taxon>Eimeriorina</taxon>
        <taxon>Sarcocystidae</taxon>
        <taxon>Toxoplasma</taxon>
    </lineage>
</organism>
<dbReference type="SMART" id="SM00671">
    <property type="entry name" value="SEL1"/>
    <property type="match status" value="8"/>
</dbReference>